<dbReference type="InterPro" id="IPR015424">
    <property type="entry name" value="PyrdxlP-dep_Trfase"/>
</dbReference>
<dbReference type="eggNOG" id="COG4100">
    <property type="taxonomic scope" value="Bacteria"/>
</dbReference>
<dbReference type="HOGENOM" id="CLU_037803_3_0_3"/>
<dbReference type="InterPro" id="IPR015421">
    <property type="entry name" value="PyrdxlP-dep_Trfase_major"/>
</dbReference>
<dbReference type="OrthoDB" id="9764766at2"/>
<dbReference type="PANTHER" id="PTHR46658:SF1">
    <property type="entry name" value="CYS OR MET METABOLISM PYRIDOXAL-PHOSPHATE-DEPENDENT ENZYME"/>
    <property type="match status" value="1"/>
</dbReference>
<dbReference type="Proteomes" id="UP000001026">
    <property type="component" value="Chromosome"/>
</dbReference>
<dbReference type="SUPFAM" id="SSF53383">
    <property type="entry name" value="PLP-dependent transferases"/>
    <property type="match status" value="1"/>
</dbReference>
<dbReference type="InterPro" id="IPR009651">
    <property type="entry name" value="Met_g_lyase_put"/>
</dbReference>
<organism evidence="1 2">
    <name type="scientific">Prochlorococcus marinus subsp. pastoris (strain CCMP1986 / NIES-2087 / MED4)</name>
    <dbReference type="NCBI Taxonomy" id="59919"/>
    <lineage>
        <taxon>Bacteria</taxon>
        <taxon>Bacillati</taxon>
        <taxon>Cyanobacteriota</taxon>
        <taxon>Cyanophyceae</taxon>
        <taxon>Synechococcales</taxon>
        <taxon>Prochlorococcaceae</taxon>
        <taxon>Prochlorococcus</taxon>
    </lineage>
</organism>
<evidence type="ECO:0000313" key="1">
    <source>
        <dbReference type="EMBL" id="CAE20129.1"/>
    </source>
</evidence>
<evidence type="ECO:0000313" key="2">
    <source>
        <dbReference type="Proteomes" id="UP000001026"/>
    </source>
</evidence>
<dbReference type="Gene3D" id="3.40.640.10">
    <property type="entry name" value="Type I PLP-dependent aspartate aminotransferase-like (Major domain)"/>
    <property type="match status" value="1"/>
</dbReference>
<dbReference type="KEGG" id="pmm:PMM1670"/>
<proteinExistence type="predicted"/>
<dbReference type="Gene3D" id="3.90.1150.60">
    <property type="entry name" value="Methioning gamme-lyase, C-terminal domain"/>
    <property type="match status" value="1"/>
</dbReference>
<name>Q7UZJ4_PROMP</name>
<dbReference type="STRING" id="59919.PMM1670"/>
<protein>
    <recommendedName>
        <fullName evidence="3">Aluminum resistance protein</fullName>
    </recommendedName>
</protein>
<dbReference type="AlphaFoldDB" id="Q7UZJ4"/>
<reference evidence="1 2" key="1">
    <citation type="journal article" date="2003" name="Nature">
        <title>Genome divergence in two Prochlorococcus ecotypes reflects oceanic niche differentiation.</title>
        <authorList>
            <person name="Rocap G."/>
            <person name="Larimer F.W."/>
            <person name="Lamerdin J.E."/>
            <person name="Malfatti S."/>
            <person name="Chain P."/>
            <person name="Ahlgren N.A."/>
            <person name="Arellano A."/>
            <person name="Coleman M."/>
            <person name="Hauser L."/>
            <person name="Hess W.R."/>
            <person name="Johnson Z.I."/>
            <person name="Land M.L."/>
            <person name="Lindell D."/>
            <person name="Post A.F."/>
            <person name="Regala W."/>
            <person name="Shah M."/>
            <person name="Shaw S.L."/>
            <person name="Steglich C."/>
            <person name="Sullivan M.B."/>
            <person name="Ting C.S."/>
            <person name="Tolonen A."/>
            <person name="Webb E.A."/>
            <person name="Zinser E.R."/>
            <person name="Chisholm S.W."/>
        </authorList>
    </citation>
    <scope>NUCLEOTIDE SEQUENCE [LARGE SCALE GENOMIC DNA]</scope>
    <source>
        <strain evidence="2">CCMP1986 / NIES-2087 / MED4</strain>
    </source>
</reference>
<accession>Q7UZJ4</accession>
<dbReference type="RefSeq" id="WP_011133297.1">
    <property type="nucleotide sequence ID" value="NC_005072.1"/>
</dbReference>
<evidence type="ECO:0008006" key="3">
    <source>
        <dbReference type="Google" id="ProtNLM"/>
    </source>
</evidence>
<dbReference type="EMBL" id="BX548174">
    <property type="protein sequence ID" value="CAE20129.1"/>
    <property type="molecule type" value="Genomic_DNA"/>
</dbReference>
<dbReference type="PANTHER" id="PTHR46658">
    <property type="entry name" value="CYS OR MET METABOLISM PYRIDOXAL-PHOSPHATE-DEPENDENT ENZYME"/>
    <property type="match status" value="1"/>
</dbReference>
<gene>
    <name evidence="1" type="ordered locus">PMM1670</name>
</gene>
<dbReference type="Pfam" id="PF06838">
    <property type="entry name" value="Met_gamma_lyase"/>
    <property type="match status" value="1"/>
</dbReference>
<sequence>MKNKNYNFSLAEEMVISVEEGLKGIFNERSNQIYYKLNNILKIFKEEKVSTSHFNQSTGSGHDDLSRQKIDEVFAKFFLAEKSAVRMQFVSGTHAISSVLFGILRPGDLMLSVTGTPYDTLEEVIGIRGKGKGSLLDLGVGYRQISMDERKNSYEDKLVDFFKHNKCKLVFIQKSCGYSWRKSLNNNQIKQICNLVHSLNPETICFVDNCYGELVEDSEPIINGANIIAGSLIKNLGGTIVPTGGYIAGDSELVEMACCRLTAPGIGADAGINFGFGRLILQGLFLAPQMVHESLKGADLVAAVFKKLGFIVLPEPKSYRSDIIQAVRLNNPHLIQKVCQSFQNSSPIDSFLNVIPSPMSGYDSNLLMSGGTFIEGSTSEFSADAPLRDPFNIFVQGGSHIAHIKIALIQLVFELLEENLIEKESLIFP</sequence>